<evidence type="ECO:0000256" key="11">
    <source>
        <dbReference type="ARBA" id="ARBA00023235"/>
    </source>
</evidence>
<evidence type="ECO:0000259" key="17">
    <source>
        <dbReference type="PROSITE" id="PS51206"/>
    </source>
</evidence>
<feature type="domain" description="SF3 helicase" evidence="17">
    <location>
        <begin position="411"/>
        <end position="575"/>
    </location>
</feature>
<dbReference type="PROSITE" id="PS51206">
    <property type="entry name" value="SF3_HELICASE_1"/>
    <property type="match status" value="1"/>
</dbReference>
<evidence type="ECO:0000256" key="8">
    <source>
        <dbReference type="ARBA" id="ARBA00022806"/>
    </source>
</evidence>
<keyword evidence="10 15" id="KW-0238">DNA-binding</keyword>
<dbReference type="InterPro" id="IPR027417">
    <property type="entry name" value="P-loop_NTPase"/>
</dbReference>
<dbReference type="GO" id="GO:0003677">
    <property type="term" value="F:DNA binding"/>
    <property type="evidence" value="ECO:0007669"/>
    <property type="project" value="UniProtKB-KW"/>
</dbReference>
<protein>
    <recommendedName>
        <fullName evidence="15">Replication protein E1</fullName>
        <ecNumber evidence="15">5.6.2.4</ecNumber>
    </recommendedName>
</protein>
<dbReference type="GO" id="GO:0005524">
    <property type="term" value="F:ATP binding"/>
    <property type="evidence" value="ECO:0007669"/>
    <property type="project" value="UniProtKB-KW"/>
</dbReference>
<dbReference type="InterPro" id="IPR046832">
    <property type="entry name" value="PPV_E1_DBD"/>
</dbReference>
<dbReference type="OrthoDB" id="4795at10239"/>
<proteinExistence type="inferred from homology"/>
<evidence type="ECO:0000256" key="5">
    <source>
        <dbReference type="ARBA" id="ARBA00022705"/>
    </source>
</evidence>
<evidence type="ECO:0000256" key="4">
    <source>
        <dbReference type="ARBA" id="ARBA00022562"/>
    </source>
</evidence>
<comment type="catalytic activity">
    <reaction evidence="13 15">
        <text>ATP + H2O = ADP + phosphate + H(+)</text>
        <dbReference type="Rhea" id="RHEA:13065"/>
        <dbReference type="ChEBI" id="CHEBI:15377"/>
        <dbReference type="ChEBI" id="CHEBI:15378"/>
        <dbReference type="ChEBI" id="CHEBI:30616"/>
        <dbReference type="ChEBI" id="CHEBI:43474"/>
        <dbReference type="ChEBI" id="CHEBI:456216"/>
        <dbReference type="EC" id="5.6.2.4"/>
    </reaction>
</comment>
<evidence type="ECO:0000256" key="7">
    <source>
        <dbReference type="ARBA" id="ARBA00022801"/>
    </source>
</evidence>
<dbReference type="GO" id="GO:0043138">
    <property type="term" value="F:3'-5' DNA helicase activity"/>
    <property type="evidence" value="ECO:0007669"/>
    <property type="project" value="UniProtKB-EC"/>
</dbReference>
<keyword evidence="2 15" id="KW-0244">Early protein</keyword>
<keyword evidence="19" id="KW-1185">Reference proteome</keyword>
<keyword evidence="9 15" id="KW-0067">ATP-binding</keyword>
<dbReference type="Pfam" id="PF20450">
    <property type="entry name" value="PPV_E1_DBD"/>
    <property type="match status" value="1"/>
</dbReference>
<dbReference type="GeneID" id="5076542"/>
<evidence type="ECO:0000256" key="10">
    <source>
        <dbReference type="ARBA" id="ARBA00023125"/>
    </source>
</evidence>
<feature type="region of interest" description="Disordered" evidence="16">
    <location>
        <begin position="602"/>
        <end position="624"/>
    </location>
</feature>
<evidence type="ECO:0000256" key="12">
    <source>
        <dbReference type="ARBA" id="ARBA00034617"/>
    </source>
</evidence>
<keyword evidence="7 15" id="KW-0378">Hydrolase</keyword>
<dbReference type="GO" id="GO:0042025">
    <property type="term" value="C:host cell nucleus"/>
    <property type="evidence" value="ECO:0007669"/>
    <property type="project" value="UniProtKB-SubCell"/>
</dbReference>
<dbReference type="RefSeq" id="YP_656475.1">
    <property type="nucleotide sequence ID" value="NC_008184.1"/>
</dbReference>
<comment type="function">
    <text evidence="15">ATP-dependent DNA helicase required for initiation of viral DNA replication. It forms a complex with the viral E2 protein. The E1-E2 complex binds to the replication origin which contains binding sites for both proteins.</text>
</comment>
<evidence type="ECO:0000313" key="18">
    <source>
        <dbReference type="EMBL" id="AAY32854.1"/>
    </source>
</evidence>
<evidence type="ECO:0000256" key="3">
    <source>
        <dbReference type="ARBA" id="ARBA00022553"/>
    </source>
</evidence>
<dbReference type="InterPro" id="IPR046935">
    <property type="entry name" value="PPV_E1_DBD_sf"/>
</dbReference>
<evidence type="ECO:0000256" key="16">
    <source>
        <dbReference type="SAM" id="MobiDB-lite"/>
    </source>
</evidence>
<keyword evidence="6 15" id="KW-0547">Nucleotide-binding</keyword>
<dbReference type="GO" id="GO:0006260">
    <property type="term" value="P:DNA replication"/>
    <property type="evidence" value="ECO:0007669"/>
    <property type="project" value="UniProtKB-KW"/>
</dbReference>
<dbReference type="InterPro" id="IPR001177">
    <property type="entry name" value="PPV_DNA_helicase_E1_C"/>
</dbReference>
<dbReference type="EC" id="5.6.2.4" evidence="15"/>
<dbReference type="InterPro" id="IPR037102">
    <property type="entry name" value="Znf_lg_T-Ag_D1_dom_sf"/>
</dbReference>
<feature type="region of interest" description="Disordered" evidence="16">
    <location>
        <begin position="78"/>
        <end position="142"/>
    </location>
</feature>
<feature type="compositionally biased region" description="Basic and acidic residues" evidence="16">
    <location>
        <begin position="113"/>
        <end position="124"/>
    </location>
</feature>
<evidence type="ECO:0000256" key="6">
    <source>
        <dbReference type="ARBA" id="ARBA00022741"/>
    </source>
</evidence>
<keyword evidence="11" id="KW-0413">Isomerase</keyword>
<evidence type="ECO:0000256" key="14">
    <source>
        <dbReference type="ARBA" id="ARBA00093297"/>
    </source>
</evidence>
<keyword evidence="4" id="KW-1048">Host nucleus</keyword>
<evidence type="ECO:0000256" key="9">
    <source>
        <dbReference type="ARBA" id="ARBA00022840"/>
    </source>
</evidence>
<dbReference type="Gene3D" id="3.40.1310.10">
    <property type="match status" value="1"/>
</dbReference>
<dbReference type="EMBL" id="AY956402">
    <property type="protein sequence ID" value="AAY32854.1"/>
    <property type="molecule type" value="Genomic_DNA"/>
</dbReference>
<evidence type="ECO:0000313" key="19">
    <source>
        <dbReference type="Proteomes" id="UP000114966"/>
    </source>
</evidence>
<reference evidence="18 19" key="1">
    <citation type="journal article" date="2006" name="J. Gen. Virol.">
        <title>Isolation and characterization of the first American bottlenose dolphin papillomavirus: Tursiops truncatus papillomavirus type 2.</title>
        <authorList>
            <person name="Rehtanz M."/>
            <person name="Ghim S.J."/>
            <person name="Rector A."/>
            <person name="Van Ranst M."/>
            <person name="Fair P.A."/>
            <person name="Bossart G.D."/>
            <person name="Jenson A.B."/>
        </authorList>
    </citation>
    <scope>NUCLEOTIDE SEQUENCE [LARGE SCALE GENOMIC DNA]</scope>
</reference>
<comment type="catalytic activity">
    <reaction evidence="12">
        <text>Couples ATP hydrolysis with the unwinding of duplex DNA by translocating in the 3'-5' direction.</text>
        <dbReference type="EC" id="5.6.2.4"/>
    </reaction>
</comment>
<feature type="compositionally biased region" description="Polar residues" evidence="16">
    <location>
        <begin position="125"/>
        <end position="141"/>
    </location>
</feature>
<evidence type="ECO:0000256" key="15">
    <source>
        <dbReference type="PIRNR" id="PIRNR003383"/>
    </source>
</evidence>
<comment type="similarity">
    <text evidence="15">Belongs to the papillomaviridae E1 protein family.</text>
</comment>
<dbReference type="Gene3D" id="3.40.50.300">
    <property type="entry name" value="P-loop containing nucleotide triphosphate hydrolases"/>
    <property type="match status" value="1"/>
</dbReference>
<dbReference type="SUPFAM" id="SSF55464">
    <property type="entry name" value="Origin of replication-binding domain, RBD-like"/>
    <property type="match status" value="1"/>
</dbReference>
<keyword evidence="5 15" id="KW-0235">DNA replication</keyword>
<comment type="subcellular location">
    <subcellularLocation>
        <location evidence="1">Host nucleus</location>
    </subcellularLocation>
</comment>
<dbReference type="Gene3D" id="1.10.10.510">
    <property type="entry name" value="Zinc finger, large T-antigen D1 domain"/>
    <property type="match status" value="1"/>
</dbReference>
<organism evidence="18 19">
    <name type="scientific">Tursiops truncatus papillomavirus 2</name>
    <dbReference type="NCBI Taxonomy" id="936060"/>
    <lineage>
        <taxon>Viruses</taxon>
        <taxon>Monodnaviria</taxon>
        <taxon>Shotokuvirae</taxon>
        <taxon>Cossaviricota</taxon>
        <taxon>Papovaviricetes</taxon>
        <taxon>Zurhausenvirales</taxon>
        <taxon>Papillomaviridae</taxon>
        <taxon>Firstpapillomavirinae</taxon>
        <taxon>Upsilonpapillomavirus</taxon>
        <taxon>Upsilonpapillomavirus 2</taxon>
    </lineage>
</organism>
<evidence type="ECO:0000256" key="2">
    <source>
        <dbReference type="ARBA" id="ARBA00022518"/>
    </source>
</evidence>
<comment type="function">
    <text evidence="14">ATP-dependent DNA 3'-5' helicase required for initiation of viral DNA replication. It forms a complex with the viral E2 protein. The E1-E2 complex binds to the replication origin which contains binding sites for both proteins. During the initial step, a dimer of E1 interacts with a dimer of protein E2 leading to a complex that binds the viral origin of replication with high specificity. Then, a second dimer of E1 displaces the E2 dimer in an ATP-dependent manner to form the E1 tetramer. Following this, two E1 monomers are added to each half of the site, which results in the formation of two E1 trimers on the viral ori. Subsequently, two hexamers will be created. The double hexamer acts as a bi-directional helicase machinery and unwinds the viral DNA and then recruits the host DNA polymerase to start replication.</text>
</comment>
<evidence type="ECO:0000256" key="1">
    <source>
        <dbReference type="ARBA" id="ARBA00004147"/>
    </source>
</evidence>
<keyword evidence="3" id="KW-0597">Phosphoprotein</keyword>
<accession>Q1XA74</accession>
<dbReference type="InterPro" id="IPR016393">
    <property type="entry name" value="Rep_E1_papillomaV"/>
</dbReference>
<dbReference type="KEGG" id="vg:5076542"/>
<sequence length="624" mass="69760">MASQDSTDPLEGGSGGFILMEAEVSGQESSDECESNICTQEEYMDFIDNASIASDDGGRHLNALLAEDDARAVQAVMSKIGHSREPKVHRMYSSGGKENKPPTGSSHRKRTARDRSPDSGHGVEESSNGTLGTTSQVSKSWGGTGGLLHNGIETIEETSNAVECIDDLIRSGKARAAMLGIFKDSFGVRFTDITRHFKSDKTVCRDWVFLAVGVACSVSDAVPELVRPHTVYSHTTVITCKLGNMALGLVRWKTAKCRDTCCKLLSTILTVENKQLLLEPPQTQNAGAALFWYKKSISRGSTVTGETLEWIARQVSLSSHFGDAQPFCLSRMVQWAYDCGYTNESTIAYEYAKLADDDSNAEAFLKCNNQARYVRDCCKMVTLYARAEMAKMSMNEWIGRRITEVEGGDEKEWRVIVQFLKVQKVEFIPFLMQFRKFLKGTPKNNCLCFYGPSNTGKSMFCMSLLEFLKGRTISYVNSKSQFWLQPLGDSKIGLLDDATLPVWDYMDVYLRNLLDGNVFCLDAKHKAPSQIKAPPLLVTSNYNIKEYPKYSYLVNRVHVITFPTVCQTDYKGDVSVKLESHHWKSFFRRWWPLLDSAENDGGDRCDGEPDQPFRCAPRDTNGNI</sequence>
<keyword evidence="8 15" id="KW-0347">Helicase</keyword>
<dbReference type="PIRSF" id="PIRSF003383">
    <property type="entry name" value="Rep_E1_papillomaV"/>
    <property type="match status" value="1"/>
</dbReference>
<dbReference type="InterPro" id="IPR014015">
    <property type="entry name" value="Helicase_SF3_DNA-vir"/>
</dbReference>
<dbReference type="Proteomes" id="UP000114966">
    <property type="component" value="Segment"/>
</dbReference>
<evidence type="ECO:0000256" key="13">
    <source>
        <dbReference type="ARBA" id="ARBA00048988"/>
    </source>
</evidence>
<name>Q1XA74_9PAPI</name>
<dbReference type="GO" id="GO:0016887">
    <property type="term" value="F:ATP hydrolysis activity"/>
    <property type="evidence" value="ECO:0007669"/>
    <property type="project" value="RHEA"/>
</dbReference>
<dbReference type="SUPFAM" id="SSF52540">
    <property type="entry name" value="P-loop containing nucleoside triphosphate hydrolases"/>
    <property type="match status" value="1"/>
</dbReference>
<dbReference type="Pfam" id="PF00519">
    <property type="entry name" value="PPV_E1_C"/>
    <property type="match status" value="1"/>
</dbReference>